<reference evidence="3" key="2">
    <citation type="submission" date="2016-08" db="EMBL/GenBank/DDBJ databases">
        <authorList>
            <person name="Seilhamer J.J."/>
        </authorList>
    </citation>
    <scope>NUCLEOTIDE SEQUENCE [LARGE SCALE GENOMIC DNA]</scope>
    <source>
        <strain evidence="3">SA1</strain>
        <plasmid evidence="3">pSA1</plasmid>
    </source>
</reference>
<dbReference type="InterPro" id="IPR051683">
    <property type="entry name" value="Enoyl-CoA_Hydratase/Isomerase"/>
</dbReference>
<comment type="similarity">
    <text evidence="1">Belongs to the enoyl-CoA hydratase/isomerase family.</text>
</comment>
<keyword evidence="2" id="KW-0812">Transmembrane</keyword>
<dbReference type="Proteomes" id="UP000094626">
    <property type="component" value="Plasmid pSA1"/>
</dbReference>
<evidence type="ECO:0000313" key="6">
    <source>
        <dbReference type="Proteomes" id="UP000094626"/>
    </source>
</evidence>
<dbReference type="EMBL" id="CP017076">
    <property type="protein sequence ID" value="AOR78896.1"/>
    <property type="molecule type" value="Genomic_DNA"/>
</dbReference>
<evidence type="ECO:0000256" key="1">
    <source>
        <dbReference type="ARBA" id="ARBA00005254"/>
    </source>
</evidence>
<geneLocation type="plasmid" evidence="3 6">
    <name>pSA1</name>
</geneLocation>
<dbReference type="InterPro" id="IPR001753">
    <property type="entry name" value="Enoyl-CoA_hydra/iso"/>
</dbReference>
<organism evidence="4 5">
    <name type="scientific">Novosphingobium resinovorum</name>
    <dbReference type="NCBI Taxonomy" id="158500"/>
    <lineage>
        <taxon>Bacteria</taxon>
        <taxon>Pseudomonadati</taxon>
        <taxon>Pseudomonadota</taxon>
        <taxon>Alphaproteobacteria</taxon>
        <taxon>Sphingomonadales</taxon>
        <taxon>Sphingomonadaceae</taxon>
        <taxon>Novosphingobium</taxon>
    </lineage>
</organism>
<dbReference type="InterPro" id="IPR014748">
    <property type="entry name" value="Enoyl-CoA_hydra_C"/>
</dbReference>
<sequence>MSYETMRLDVQGGIAALTFTKAETGNPINGTFCRDLYDVAVDLSERCNVRAVLIRAEGRAFGYGGDIAGFLPRLDELPRLMKQWTGDFHTGILRLQRLDAPIVVAVHGVCAGGMVALAAGADFVLASDRARFVSAYSGIGLACDGGASLSLVHRMGRSHTRRFLILNETWDAAAAAEAGLVDEVLEGDEALAARAQELAHRIAAGPTRAIGEIRRLLRLSGEVPAEAQMEAEAQAMARAAATADAREGITAFAQKRQPVFTGK</sequence>
<dbReference type="KEGG" id="nre:BES08_18475"/>
<dbReference type="PANTHER" id="PTHR42964">
    <property type="entry name" value="ENOYL-COA HYDRATASE"/>
    <property type="match status" value="1"/>
</dbReference>
<dbReference type="Pfam" id="PF00378">
    <property type="entry name" value="ECH_1"/>
    <property type="match status" value="1"/>
</dbReference>
<dbReference type="CDD" id="cd06558">
    <property type="entry name" value="crotonase-like"/>
    <property type="match status" value="1"/>
</dbReference>
<feature type="transmembrane region" description="Helical" evidence="2">
    <location>
        <begin position="133"/>
        <end position="152"/>
    </location>
</feature>
<keyword evidence="2" id="KW-0472">Membrane</keyword>
<dbReference type="Proteomes" id="UP000024329">
    <property type="component" value="Unassembled WGS sequence"/>
</dbReference>
<gene>
    <name evidence="3" type="ORF">BES08_18475</name>
    <name evidence="4" type="ORF">BV97_01852</name>
</gene>
<dbReference type="OrthoDB" id="8640486at2"/>
<keyword evidence="6" id="KW-1185">Reference proteome</keyword>
<dbReference type="SUPFAM" id="SSF52096">
    <property type="entry name" value="ClpP/crotonase"/>
    <property type="match status" value="1"/>
</dbReference>
<feature type="transmembrane region" description="Helical" evidence="2">
    <location>
        <begin position="102"/>
        <end position="121"/>
    </location>
</feature>
<dbReference type="Gene3D" id="3.90.226.10">
    <property type="entry name" value="2-enoyl-CoA Hydratase, Chain A, domain 1"/>
    <property type="match status" value="1"/>
</dbReference>
<name>A0A031K1N2_9SPHN</name>
<dbReference type="EMBL" id="JFYZ01000005">
    <property type="protein sequence ID" value="EZP82928.1"/>
    <property type="molecule type" value="Genomic_DNA"/>
</dbReference>
<accession>A0A031K1N2</accession>
<dbReference type="GO" id="GO:0016853">
    <property type="term" value="F:isomerase activity"/>
    <property type="evidence" value="ECO:0007669"/>
    <property type="project" value="UniProtKB-KW"/>
</dbReference>
<dbReference type="eggNOG" id="COG1024">
    <property type="taxonomic scope" value="Bacteria"/>
</dbReference>
<protein>
    <submittedName>
        <fullName evidence="4">Enoyl-CoA hydratase/isomerase</fullName>
    </submittedName>
</protein>
<keyword evidence="2" id="KW-1133">Transmembrane helix</keyword>
<dbReference type="PATRIC" id="fig|158500.4.peg.1897"/>
<dbReference type="Gene3D" id="1.10.12.10">
    <property type="entry name" value="Lyase 2-enoyl-coa Hydratase, Chain A, domain 2"/>
    <property type="match status" value="1"/>
</dbReference>
<evidence type="ECO:0000313" key="3">
    <source>
        <dbReference type="EMBL" id="AOR78896.1"/>
    </source>
</evidence>
<proteinExistence type="inferred from homology"/>
<keyword evidence="4" id="KW-0413">Isomerase</keyword>
<evidence type="ECO:0000313" key="4">
    <source>
        <dbReference type="EMBL" id="EZP82928.1"/>
    </source>
</evidence>
<dbReference type="AlphaFoldDB" id="A0A031K1N2"/>
<reference evidence="6" key="3">
    <citation type="journal article" date="2017" name="J. Biotechnol.">
        <title>Complete genome sequence of Novosphingobium resinovorum SA1, a versatile xenobiotic-degrading bacterium capable of utilizing sulfanilic acid.</title>
        <authorList>
            <person name="Hegedus B."/>
            <person name="Kos P.B."/>
            <person name="Balint B."/>
            <person name="Maroti G."/>
            <person name="Gan H.M."/>
            <person name="Perei K."/>
            <person name="Rakhely G."/>
        </authorList>
    </citation>
    <scope>NUCLEOTIDE SEQUENCE [LARGE SCALE GENOMIC DNA]</scope>
    <source>
        <strain evidence="6">SA1</strain>
    </source>
</reference>
<reference evidence="4 5" key="1">
    <citation type="submission" date="2014-03" db="EMBL/GenBank/DDBJ databases">
        <title>Whole genome sequence of Novosphingobium resinovorum KF1.</title>
        <authorList>
            <person name="Gan H.M."/>
            <person name="Gan H.Y."/>
            <person name="Chew T.H."/>
            <person name="Savka M.A."/>
        </authorList>
    </citation>
    <scope>NUCLEOTIDE SEQUENCE [LARGE SCALE GENOMIC DNA]</scope>
    <source>
        <strain evidence="4 5">KF1</strain>
    </source>
</reference>
<evidence type="ECO:0000256" key="2">
    <source>
        <dbReference type="SAM" id="Phobius"/>
    </source>
</evidence>
<dbReference type="RefSeq" id="WP_036525237.1">
    <property type="nucleotide sequence ID" value="NZ_CP017076.1"/>
</dbReference>
<dbReference type="InterPro" id="IPR029045">
    <property type="entry name" value="ClpP/crotonase-like_dom_sf"/>
</dbReference>
<dbReference type="PANTHER" id="PTHR42964:SF1">
    <property type="entry name" value="POLYKETIDE BIOSYNTHESIS ENOYL-COA HYDRATASE PKSH-RELATED"/>
    <property type="match status" value="1"/>
</dbReference>
<evidence type="ECO:0000313" key="5">
    <source>
        <dbReference type="Proteomes" id="UP000024329"/>
    </source>
</evidence>
<keyword evidence="3" id="KW-0614">Plasmid</keyword>